<evidence type="ECO:0000256" key="1">
    <source>
        <dbReference type="SAM" id="MobiDB-lite"/>
    </source>
</evidence>
<feature type="region of interest" description="Disordered" evidence="1">
    <location>
        <begin position="41"/>
        <end position="89"/>
    </location>
</feature>
<evidence type="ECO:0000313" key="3">
    <source>
        <dbReference type="WBParaSite" id="jg2736"/>
    </source>
</evidence>
<reference evidence="3" key="1">
    <citation type="submission" date="2022-11" db="UniProtKB">
        <authorList>
            <consortium name="WormBaseParasite"/>
        </authorList>
    </citation>
    <scope>IDENTIFICATION</scope>
</reference>
<dbReference type="AlphaFoldDB" id="A0A915E722"/>
<dbReference type="WBParaSite" id="jg2736">
    <property type="protein sequence ID" value="jg2736"/>
    <property type="gene ID" value="jg2736"/>
</dbReference>
<feature type="compositionally biased region" description="Polar residues" evidence="1">
    <location>
        <begin position="49"/>
        <end position="59"/>
    </location>
</feature>
<protein>
    <submittedName>
        <fullName evidence="3">Uncharacterized protein</fullName>
    </submittedName>
</protein>
<evidence type="ECO:0000313" key="2">
    <source>
        <dbReference type="Proteomes" id="UP000887574"/>
    </source>
</evidence>
<sequence>MNRYLSRIGRLMGINVQEFREVQAEADLDNEEIQLDVVQPAASKIKATSPRTSTQNFDCISSEDGHSGDLSDTNSDSEPSPVPLTRQDSIPWQSVDYLIFVAQAEAEEASTQEETEEESTDISDSSDDSEQHQLMNEEDEASTQEETEEELDKHI</sequence>
<feature type="compositionally biased region" description="Acidic residues" evidence="1">
    <location>
        <begin position="136"/>
        <end position="155"/>
    </location>
</feature>
<feature type="compositionally biased region" description="Acidic residues" evidence="1">
    <location>
        <begin position="105"/>
        <end position="128"/>
    </location>
</feature>
<feature type="region of interest" description="Disordered" evidence="1">
    <location>
        <begin position="103"/>
        <end position="155"/>
    </location>
</feature>
<dbReference type="Proteomes" id="UP000887574">
    <property type="component" value="Unplaced"/>
</dbReference>
<organism evidence="2 3">
    <name type="scientific">Ditylenchus dipsaci</name>
    <dbReference type="NCBI Taxonomy" id="166011"/>
    <lineage>
        <taxon>Eukaryota</taxon>
        <taxon>Metazoa</taxon>
        <taxon>Ecdysozoa</taxon>
        <taxon>Nematoda</taxon>
        <taxon>Chromadorea</taxon>
        <taxon>Rhabditida</taxon>
        <taxon>Tylenchina</taxon>
        <taxon>Tylenchomorpha</taxon>
        <taxon>Sphaerularioidea</taxon>
        <taxon>Anguinidae</taxon>
        <taxon>Anguininae</taxon>
        <taxon>Ditylenchus</taxon>
    </lineage>
</organism>
<accession>A0A915E722</accession>
<name>A0A915E722_9BILA</name>
<proteinExistence type="predicted"/>
<keyword evidence="2" id="KW-1185">Reference proteome</keyword>